<dbReference type="AlphaFoldDB" id="A0A2M8D9W1"/>
<organism evidence="1 2">
    <name type="scientific">Candidatus Wolfebacteria bacterium CG_4_9_14_0_8_um_filter_39_46</name>
    <dbReference type="NCBI Taxonomy" id="1975064"/>
    <lineage>
        <taxon>Bacteria</taxon>
        <taxon>Candidatus Wolfeibacteriota</taxon>
    </lineage>
</organism>
<gene>
    <name evidence="1" type="ORF">CO087_00785</name>
</gene>
<evidence type="ECO:0000313" key="1">
    <source>
        <dbReference type="EMBL" id="PJB83952.1"/>
    </source>
</evidence>
<name>A0A2M8D9W1_9BACT</name>
<dbReference type="EMBL" id="PFTL01000018">
    <property type="protein sequence ID" value="PJB83952.1"/>
    <property type="molecule type" value="Genomic_DNA"/>
</dbReference>
<protein>
    <submittedName>
        <fullName evidence="1">Uncharacterized protein</fullName>
    </submittedName>
</protein>
<comment type="caution">
    <text evidence="1">The sequence shown here is derived from an EMBL/GenBank/DDBJ whole genome shotgun (WGS) entry which is preliminary data.</text>
</comment>
<dbReference type="Proteomes" id="UP000230577">
    <property type="component" value="Unassembled WGS sequence"/>
</dbReference>
<reference evidence="2" key="1">
    <citation type="submission" date="2017-09" db="EMBL/GenBank/DDBJ databases">
        <title>Depth-based differentiation of microbial function through sediment-hosted aquifers and enrichment of novel symbionts in the deep terrestrial subsurface.</title>
        <authorList>
            <person name="Probst A.J."/>
            <person name="Ladd B."/>
            <person name="Jarett J.K."/>
            <person name="Geller-Mcgrath D.E."/>
            <person name="Sieber C.M.K."/>
            <person name="Emerson J.B."/>
            <person name="Anantharaman K."/>
            <person name="Thomas B.C."/>
            <person name="Malmstrom R."/>
            <person name="Stieglmeier M."/>
            <person name="Klingl A."/>
            <person name="Woyke T."/>
            <person name="Ryan C.M."/>
            <person name="Banfield J.F."/>
        </authorList>
    </citation>
    <scope>NUCLEOTIDE SEQUENCE [LARGE SCALE GENOMIC DNA]</scope>
</reference>
<proteinExistence type="predicted"/>
<evidence type="ECO:0000313" key="2">
    <source>
        <dbReference type="Proteomes" id="UP000230577"/>
    </source>
</evidence>
<sequence>MKLTKDYIWDYDVKKLDLKKPEILLWYLKRKIECGDWEVLDQKTLKKYLPKLKINPYLKQILREYLRKNAQG</sequence>
<accession>A0A2M8D9W1</accession>